<evidence type="ECO:0000259" key="1">
    <source>
        <dbReference type="Pfam" id="PF01551"/>
    </source>
</evidence>
<dbReference type="InterPro" id="IPR050570">
    <property type="entry name" value="Cell_wall_metabolism_enzyme"/>
</dbReference>
<dbReference type="PANTHER" id="PTHR21666:SF270">
    <property type="entry name" value="MUREIN HYDROLASE ACTIVATOR ENVC"/>
    <property type="match status" value="1"/>
</dbReference>
<dbReference type="Pfam" id="PF01551">
    <property type="entry name" value="Peptidase_M23"/>
    <property type="match status" value="1"/>
</dbReference>
<feature type="domain" description="M23ase beta-sheet core" evidence="1">
    <location>
        <begin position="53"/>
        <end position="169"/>
    </location>
</feature>
<dbReference type="EMBL" id="JALNMJ010000018">
    <property type="protein sequence ID" value="MCK7614765.1"/>
    <property type="molecule type" value="Genomic_DNA"/>
</dbReference>
<organism evidence="2 3">
    <name type="scientific">Roseibium sediminicola</name>
    <dbReference type="NCBI Taxonomy" id="2933272"/>
    <lineage>
        <taxon>Bacteria</taxon>
        <taxon>Pseudomonadati</taxon>
        <taxon>Pseudomonadota</taxon>
        <taxon>Alphaproteobacteria</taxon>
        <taxon>Hyphomicrobiales</taxon>
        <taxon>Stappiaceae</taxon>
        <taxon>Roseibium</taxon>
    </lineage>
</organism>
<dbReference type="InterPro" id="IPR016047">
    <property type="entry name" value="M23ase_b-sheet_dom"/>
</dbReference>
<reference evidence="2" key="1">
    <citation type="submission" date="2022-04" db="EMBL/GenBank/DDBJ databases">
        <title>Roseibium sp. CAU 1639 isolated from mud.</title>
        <authorList>
            <person name="Kim W."/>
        </authorList>
    </citation>
    <scope>NUCLEOTIDE SEQUENCE</scope>
    <source>
        <strain evidence="2">CAU 1639</strain>
    </source>
</reference>
<comment type="caution">
    <text evidence="2">The sequence shown here is derived from an EMBL/GenBank/DDBJ whole genome shotgun (WGS) entry which is preliminary data.</text>
</comment>
<keyword evidence="3" id="KW-1185">Reference proteome</keyword>
<protein>
    <submittedName>
        <fullName evidence="2">M23 family metallopeptidase</fullName>
    </submittedName>
</protein>
<evidence type="ECO:0000313" key="3">
    <source>
        <dbReference type="Proteomes" id="UP001431221"/>
    </source>
</evidence>
<evidence type="ECO:0000313" key="2">
    <source>
        <dbReference type="EMBL" id="MCK7614765.1"/>
    </source>
</evidence>
<dbReference type="Proteomes" id="UP001431221">
    <property type="component" value="Unassembled WGS sequence"/>
</dbReference>
<gene>
    <name evidence="2" type="ORF">M0H32_21560</name>
</gene>
<name>A0ABT0GZA0_9HYPH</name>
<accession>A0ABT0GZA0</accession>
<dbReference type="PANTHER" id="PTHR21666">
    <property type="entry name" value="PEPTIDASE-RELATED"/>
    <property type="match status" value="1"/>
</dbReference>
<dbReference type="SUPFAM" id="SSF51261">
    <property type="entry name" value="Duplicated hybrid motif"/>
    <property type="match status" value="1"/>
</dbReference>
<dbReference type="InterPro" id="IPR011055">
    <property type="entry name" value="Dup_hybrid_motif"/>
</dbReference>
<dbReference type="RefSeq" id="WP_248157537.1">
    <property type="nucleotide sequence ID" value="NZ_JALNMJ010000018.1"/>
</dbReference>
<dbReference type="CDD" id="cd12797">
    <property type="entry name" value="M23_peptidase"/>
    <property type="match status" value="1"/>
</dbReference>
<proteinExistence type="predicted"/>
<dbReference type="Gene3D" id="2.70.70.10">
    <property type="entry name" value="Glucose Permease (Domain IIA)"/>
    <property type="match status" value="1"/>
</dbReference>
<sequence length="326" mass="34795">MMPPLTTVPVLALELSVPIACDPGRDCFVQNYVDIDPGKTVLTVDCGQASYDSHKGTDFRVLNTKVEKDVLAAAPGRVKALRQDMPDRLVRTKEDRAAVRDKECGNGLVIIHGDGWETQYCHMRQGTLSVSVGDEVERGQPLGKVGFSGLAAFPHVHLSVRKDGKTVDPFLGTAEKSAERVAACAATETATLPGGSLWDGEASGLLQDAGGALVETGFAGKPVKSLDLETDSKVPPASNAPALVFFARLINLKKGDRVALELVGPEGTIAVSDGKPLESNKAQWVTFAGRKTPQGGWPKGTYSGEAVLWRDGNALMRRSTRFELDN</sequence>